<keyword evidence="2" id="KW-0808">Transferase</keyword>
<dbReference type="SUPFAM" id="SSF48576">
    <property type="entry name" value="Terpenoid synthases"/>
    <property type="match status" value="1"/>
</dbReference>
<organism evidence="6">
    <name type="scientific">marine sediment metagenome</name>
    <dbReference type="NCBI Taxonomy" id="412755"/>
    <lineage>
        <taxon>unclassified sequences</taxon>
        <taxon>metagenomes</taxon>
        <taxon>ecological metagenomes</taxon>
    </lineage>
</organism>
<name>X0TRH7_9ZZZZ</name>
<dbReference type="GO" id="GO:0008299">
    <property type="term" value="P:isoprenoid biosynthetic process"/>
    <property type="evidence" value="ECO:0007669"/>
    <property type="project" value="UniProtKB-KW"/>
</dbReference>
<evidence type="ECO:0000256" key="4">
    <source>
        <dbReference type="ARBA" id="ARBA00022842"/>
    </source>
</evidence>
<dbReference type="InterPro" id="IPR008949">
    <property type="entry name" value="Isoprenoid_synthase_dom_sf"/>
</dbReference>
<comment type="cofactor">
    <cofactor evidence="1">
        <name>Mg(2+)</name>
        <dbReference type="ChEBI" id="CHEBI:18420"/>
    </cofactor>
</comment>
<keyword evidence="5" id="KW-0414">Isoprene biosynthesis</keyword>
<gene>
    <name evidence="6" type="ORF">S01H1_11358</name>
</gene>
<evidence type="ECO:0000256" key="3">
    <source>
        <dbReference type="ARBA" id="ARBA00022723"/>
    </source>
</evidence>
<dbReference type="EMBL" id="BARS01005791">
    <property type="protein sequence ID" value="GAF78735.1"/>
    <property type="molecule type" value="Genomic_DNA"/>
</dbReference>
<comment type="caution">
    <text evidence="6">The sequence shown here is derived from an EMBL/GenBank/DDBJ whole genome shotgun (WGS) entry which is preliminary data.</text>
</comment>
<dbReference type="AlphaFoldDB" id="X0TRH7"/>
<proteinExistence type="predicted"/>
<dbReference type="GO" id="GO:0004659">
    <property type="term" value="F:prenyltransferase activity"/>
    <property type="evidence" value="ECO:0007669"/>
    <property type="project" value="InterPro"/>
</dbReference>
<keyword evidence="4" id="KW-0460">Magnesium</keyword>
<evidence type="ECO:0000256" key="2">
    <source>
        <dbReference type="ARBA" id="ARBA00022679"/>
    </source>
</evidence>
<dbReference type="PROSITE" id="PS00723">
    <property type="entry name" value="POLYPRENYL_SYNTHASE_1"/>
    <property type="match status" value="1"/>
</dbReference>
<dbReference type="Gene3D" id="1.10.600.10">
    <property type="entry name" value="Farnesyl Diphosphate Synthase"/>
    <property type="match status" value="1"/>
</dbReference>
<accession>X0TRH7</accession>
<keyword evidence="3" id="KW-0479">Metal-binding</keyword>
<sequence>MDYFVELTDLVNREITLHLDRIPGSKVADFLSYQASRHSMDDSFFLGAAFACSYRSKFLFTSGEIVGLTKDKIVDSAVGIEMIHGSSLVFDDLPCMDDAEVRRGRKCTHVEFGEDIGILAALYLLTKGEYLMISDAERYNRIQPVNQELQDSLHFEGLIGGQEKDLRAKELDLDKDNLLEAYFQKNRLIYFSI</sequence>
<dbReference type="InterPro" id="IPR033749">
    <property type="entry name" value="Polyprenyl_synt_CS"/>
</dbReference>
<dbReference type="PANTHER" id="PTHR43281">
    <property type="entry name" value="FARNESYL DIPHOSPHATE SYNTHASE"/>
    <property type="match status" value="1"/>
</dbReference>
<reference evidence="6" key="1">
    <citation type="journal article" date="2014" name="Front. Microbiol.">
        <title>High frequency of phylogenetically diverse reductive dehalogenase-homologous genes in deep subseafloor sedimentary metagenomes.</title>
        <authorList>
            <person name="Kawai M."/>
            <person name="Futagami T."/>
            <person name="Toyoda A."/>
            <person name="Takaki Y."/>
            <person name="Nishi S."/>
            <person name="Hori S."/>
            <person name="Arai W."/>
            <person name="Tsubouchi T."/>
            <person name="Morono Y."/>
            <person name="Uchiyama I."/>
            <person name="Ito T."/>
            <person name="Fujiyama A."/>
            <person name="Inagaki F."/>
            <person name="Takami H."/>
        </authorList>
    </citation>
    <scope>NUCLEOTIDE SEQUENCE</scope>
    <source>
        <strain evidence="6">Expedition CK06-06</strain>
    </source>
</reference>
<dbReference type="InterPro" id="IPR000092">
    <property type="entry name" value="Polyprenyl_synt"/>
</dbReference>
<protein>
    <submittedName>
        <fullName evidence="6">Uncharacterized protein</fullName>
    </submittedName>
</protein>
<evidence type="ECO:0000256" key="1">
    <source>
        <dbReference type="ARBA" id="ARBA00001946"/>
    </source>
</evidence>
<evidence type="ECO:0000256" key="5">
    <source>
        <dbReference type="ARBA" id="ARBA00023229"/>
    </source>
</evidence>
<dbReference type="PANTHER" id="PTHR43281:SF1">
    <property type="entry name" value="FARNESYL DIPHOSPHATE SYNTHASE"/>
    <property type="match status" value="1"/>
</dbReference>
<dbReference type="GO" id="GO:0046872">
    <property type="term" value="F:metal ion binding"/>
    <property type="evidence" value="ECO:0007669"/>
    <property type="project" value="UniProtKB-KW"/>
</dbReference>
<evidence type="ECO:0000313" key="6">
    <source>
        <dbReference type="EMBL" id="GAF78735.1"/>
    </source>
</evidence>
<feature type="non-terminal residue" evidence="6">
    <location>
        <position position="193"/>
    </location>
</feature>
<dbReference type="Pfam" id="PF00348">
    <property type="entry name" value="polyprenyl_synt"/>
    <property type="match status" value="1"/>
</dbReference>